<dbReference type="SUPFAM" id="SSF51735">
    <property type="entry name" value="NAD(P)-binding Rossmann-fold domains"/>
    <property type="match status" value="1"/>
</dbReference>
<evidence type="ECO:0000259" key="8">
    <source>
        <dbReference type="PROSITE" id="PS51201"/>
    </source>
</evidence>
<reference evidence="10" key="1">
    <citation type="journal article" date="2019" name="Int. J. Syst. Evol. Microbiol.">
        <title>The Global Catalogue of Microorganisms (GCM) 10K type strain sequencing project: providing services to taxonomists for standard genome sequencing and annotation.</title>
        <authorList>
            <consortium name="The Broad Institute Genomics Platform"/>
            <consortium name="The Broad Institute Genome Sequencing Center for Infectious Disease"/>
            <person name="Wu L."/>
            <person name="Ma J."/>
        </authorList>
    </citation>
    <scope>NUCLEOTIDE SEQUENCE [LARGE SCALE GENOMIC DNA]</scope>
    <source>
        <strain evidence="10">CGMCC 1.12851</strain>
    </source>
</reference>
<dbReference type="Gene3D" id="3.40.50.720">
    <property type="entry name" value="NAD(P)-binding Rossmann-like Domain"/>
    <property type="match status" value="1"/>
</dbReference>
<keyword evidence="5 7" id="KW-1133">Transmembrane helix</keyword>
<feature type="transmembrane region" description="Helical" evidence="7">
    <location>
        <begin position="34"/>
        <end position="53"/>
    </location>
</feature>
<dbReference type="RefSeq" id="WP_188515655.1">
    <property type="nucleotide sequence ID" value="NZ_BMGD01000009.1"/>
</dbReference>
<feature type="transmembrane region" description="Helical" evidence="7">
    <location>
        <begin position="88"/>
        <end position="112"/>
    </location>
</feature>
<evidence type="ECO:0000313" key="10">
    <source>
        <dbReference type="Proteomes" id="UP000614261"/>
    </source>
</evidence>
<evidence type="ECO:0000313" key="9">
    <source>
        <dbReference type="EMBL" id="GGB76055.1"/>
    </source>
</evidence>
<feature type="transmembrane region" description="Helical" evidence="7">
    <location>
        <begin position="186"/>
        <end position="208"/>
    </location>
</feature>
<comment type="caution">
    <text evidence="9">The sequence shown here is derived from an EMBL/GenBank/DDBJ whole genome shotgun (WGS) entry which is preliminary data.</text>
</comment>
<dbReference type="EMBL" id="BMGD01000009">
    <property type="protein sequence ID" value="GGB76055.1"/>
    <property type="molecule type" value="Genomic_DNA"/>
</dbReference>
<dbReference type="PROSITE" id="PS51201">
    <property type="entry name" value="RCK_N"/>
    <property type="match status" value="1"/>
</dbReference>
<feature type="transmembrane region" description="Helical" evidence="7">
    <location>
        <begin position="328"/>
        <end position="348"/>
    </location>
</feature>
<evidence type="ECO:0000256" key="5">
    <source>
        <dbReference type="ARBA" id="ARBA00022989"/>
    </source>
</evidence>
<dbReference type="Pfam" id="PF02254">
    <property type="entry name" value="TrkA_N"/>
    <property type="match status" value="1"/>
</dbReference>
<feature type="transmembrane region" description="Helical" evidence="7">
    <location>
        <begin position="151"/>
        <end position="174"/>
    </location>
</feature>
<proteinExistence type="inferred from homology"/>
<feature type="transmembrane region" description="Helical" evidence="7">
    <location>
        <begin position="59"/>
        <end position="76"/>
    </location>
</feature>
<comment type="similarity">
    <text evidence="2">Belongs to the monovalent cation:proton antiporter 2 (CPA2) transporter (TC 2.A.37) family.</text>
</comment>
<feature type="transmembrane region" description="Helical" evidence="7">
    <location>
        <begin position="220"/>
        <end position="240"/>
    </location>
</feature>
<comment type="subcellular location">
    <subcellularLocation>
        <location evidence="1">Membrane</location>
        <topology evidence="1">Multi-pass membrane protein</topology>
    </subcellularLocation>
</comment>
<feature type="transmembrane region" description="Helical" evidence="7">
    <location>
        <begin position="298"/>
        <end position="321"/>
    </location>
</feature>
<evidence type="ECO:0000256" key="2">
    <source>
        <dbReference type="ARBA" id="ARBA00005551"/>
    </source>
</evidence>
<evidence type="ECO:0000256" key="1">
    <source>
        <dbReference type="ARBA" id="ARBA00004141"/>
    </source>
</evidence>
<sequence length="558" mass="59439">MADLIAHSLFSEIAALLILAGVVGLAGHFLKQPLVVSYIVVGILAGPAVLGVARSEGPLELLSDLGIAVLLFLVGLKMDYRLIRSLGFVSLTTGLGQVLFTSVFGFLIALGLGFDTTASLYIAVALTFSSTIIIVKLLSDKRELDSLHGRVALGFLIVQDIVVVLAMVLLSTIGVGSAAEGEGTSVTGALAAVAVMGGIVFLIVRYAANPLTRRLAESQELLILFSIGLAAVFAAIGEYLGLGLELGGLFAGVALASTPFRDSIGSRLAPLRDFLLLFFFLVLGAQLDLEVLGANIPAALVLSAFVLIGNPLIVLIIMGLMGYRKRTAFLAGLTVAQISEFSLIFIGMGLTLGQVTEAELGLVTLVGLITIAMSTYMITYSHRLYSWFEPFLDRFERKDPAREKEDEQKSRKDPPAVILLGLSGLGGALASQLLANKVPTLAIDYDPSQVEDWQERGLDANYGDITDPEFIAELPLESAQWVISTVSHHGPDITAIDPRLTLIRTLKSEGFDGQVAVAIYRHEEVELIEAAGADIVLEPFEDAAKTTMTRVLDSLAKD</sequence>
<name>A0ABQ1JRZ2_9SPHN</name>
<dbReference type="InterPro" id="IPR003148">
    <property type="entry name" value="RCK_N"/>
</dbReference>
<dbReference type="Pfam" id="PF00999">
    <property type="entry name" value="Na_H_Exchanger"/>
    <property type="match status" value="1"/>
</dbReference>
<feature type="transmembrane region" description="Helical" evidence="7">
    <location>
        <begin position="274"/>
        <end position="292"/>
    </location>
</feature>
<evidence type="ECO:0000256" key="4">
    <source>
        <dbReference type="ARBA" id="ARBA00022692"/>
    </source>
</evidence>
<dbReference type="Proteomes" id="UP000614261">
    <property type="component" value="Unassembled WGS sequence"/>
</dbReference>
<evidence type="ECO:0000256" key="6">
    <source>
        <dbReference type="ARBA" id="ARBA00023136"/>
    </source>
</evidence>
<feature type="transmembrane region" description="Helical" evidence="7">
    <location>
        <begin position="118"/>
        <end position="139"/>
    </location>
</feature>
<dbReference type="PANTHER" id="PTHR42751">
    <property type="entry name" value="SODIUM/HYDROGEN EXCHANGER FAMILY/TRKA DOMAIN PROTEIN"/>
    <property type="match status" value="1"/>
</dbReference>
<evidence type="ECO:0000256" key="7">
    <source>
        <dbReference type="SAM" id="Phobius"/>
    </source>
</evidence>
<dbReference type="Gene3D" id="1.20.1530.20">
    <property type="match status" value="1"/>
</dbReference>
<feature type="domain" description="RCK N-terminal" evidence="8">
    <location>
        <begin position="414"/>
        <end position="537"/>
    </location>
</feature>
<keyword evidence="6 7" id="KW-0472">Membrane</keyword>
<accession>A0ABQ1JRZ2</accession>
<dbReference type="InterPro" id="IPR006153">
    <property type="entry name" value="Cation/H_exchanger_TM"/>
</dbReference>
<keyword evidence="4 7" id="KW-0812">Transmembrane</keyword>
<keyword evidence="10" id="KW-1185">Reference proteome</keyword>
<dbReference type="PANTHER" id="PTHR42751:SF3">
    <property type="entry name" value="SODIUM_GLUTAMATE SYMPORTER"/>
    <property type="match status" value="1"/>
</dbReference>
<keyword evidence="3" id="KW-0813">Transport</keyword>
<protein>
    <submittedName>
        <fullName evidence="9">Potassium efflux system protein</fullName>
    </submittedName>
</protein>
<feature type="transmembrane region" description="Helical" evidence="7">
    <location>
        <begin position="360"/>
        <end position="378"/>
    </location>
</feature>
<evidence type="ECO:0000256" key="3">
    <source>
        <dbReference type="ARBA" id="ARBA00022448"/>
    </source>
</evidence>
<dbReference type="InterPro" id="IPR036291">
    <property type="entry name" value="NAD(P)-bd_dom_sf"/>
</dbReference>
<organism evidence="9 10">
    <name type="scientific">Blastomonas aquatica</name>
    <dbReference type="NCBI Taxonomy" id="1510276"/>
    <lineage>
        <taxon>Bacteria</taxon>
        <taxon>Pseudomonadati</taxon>
        <taxon>Pseudomonadota</taxon>
        <taxon>Alphaproteobacteria</taxon>
        <taxon>Sphingomonadales</taxon>
        <taxon>Sphingomonadaceae</taxon>
        <taxon>Blastomonas</taxon>
    </lineage>
</organism>
<gene>
    <name evidence="9" type="ORF">GCM10010833_34100</name>
</gene>
<dbReference type="InterPro" id="IPR038770">
    <property type="entry name" value="Na+/solute_symporter_sf"/>
</dbReference>
<feature type="transmembrane region" description="Helical" evidence="7">
    <location>
        <begin position="6"/>
        <end position="27"/>
    </location>
</feature>